<protein>
    <submittedName>
        <fullName evidence="2">Uncharacterized protein</fullName>
    </submittedName>
</protein>
<feature type="compositionally biased region" description="Acidic residues" evidence="1">
    <location>
        <begin position="24"/>
        <end position="34"/>
    </location>
</feature>
<comment type="caution">
    <text evidence="2">The sequence shown here is derived from an EMBL/GenBank/DDBJ whole genome shotgun (WGS) entry which is preliminary data.</text>
</comment>
<evidence type="ECO:0000256" key="1">
    <source>
        <dbReference type="SAM" id="MobiDB-lite"/>
    </source>
</evidence>
<dbReference type="Proteomes" id="UP001607302">
    <property type="component" value="Unassembled WGS sequence"/>
</dbReference>
<keyword evidence="3" id="KW-1185">Reference proteome</keyword>
<dbReference type="EMBL" id="JAUDFV010000156">
    <property type="protein sequence ID" value="KAL2714783.1"/>
    <property type="molecule type" value="Genomic_DNA"/>
</dbReference>
<gene>
    <name evidence="2" type="ORF">V1478_015968</name>
</gene>
<evidence type="ECO:0000313" key="2">
    <source>
        <dbReference type="EMBL" id="KAL2714783.1"/>
    </source>
</evidence>
<proteinExistence type="predicted"/>
<organism evidence="2 3">
    <name type="scientific">Vespula squamosa</name>
    <name type="common">Southern yellow jacket</name>
    <name type="synonym">Wasp</name>
    <dbReference type="NCBI Taxonomy" id="30214"/>
    <lineage>
        <taxon>Eukaryota</taxon>
        <taxon>Metazoa</taxon>
        <taxon>Ecdysozoa</taxon>
        <taxon>Arthropoda</taxon>
        <taxon>Hexapoda</taxon>
        <taxon>Insecta</taxon>
        <taxon>Pterygota</taxon>
        <taxon>Neoptera</taxon>
        <taxon>Endopterygota</taxon>
        <taxon>Hymenoptera</taxon>
        <taxon>Apocrita</taxon>
        <taxon>Aculeata</taxon>
        <taxon>Vespoidea</taxon>
        <taxon>Vespidae</taxon>
        <taxon>Vespinae</taxon>
        <taxon>Vespula</taxon>
    </lineage>
</organism>
<accession>A0ABD2A2C7</accession>
<sequence>MRDSNRQNKNGHVVANRFPNHDEDAADDDDDDDNDKVWYSSWQQRQQYAVAVTSTAIYAD</sequence>
<dbReference type="AlphaFoldDB" id="A0ABD2A2C7"/>
<reference evidence="2 3" key="1">
    <citation type="journal article" date="2024" name="Ann. Entomol. Soc. Am.">
        <title>Genomic analyses of the southern and eastern yellowjacket wasps (Hymenoptera: Vespidae) reveal evolutionary signatures of social life.</title>
        <authorList>
            <person name="Catto M.A."/>
            <person name="Caine P.B."/>
            <person name="Orr S.E."/>
            <person name="Hunt B.G."/>
            <person name="Goodisman M.A.D."/>
        </authorList>
    </citation>
    <scope>NUCLEOTIDE SEQUENCE [LARGE SCALE GENOMIC DNA]</scope>
    <source>
        <strain evidence="2">233</strain>
        <tissue evidence="2">Head and thorax</tissue>
    </source>
</reference>
<evidence type="ECO:0000313" key="3">
    <source>
        <dbReference type="Proteomes" id="UP001607302"/>
    </source>
</evidence>
<feature type="region of interest" description="Disordered" evidence="1">
    <location>
        <begin position="1"/>
        <end position="36"/>
    </location>
</feature>
<name>A0ABD2A2C7_VESSQ</name>